<dbReference type="Gene3D" id="3.30.70.1380">
    <property type="entry name" value="Transcriptional regulatory protein pf0864 domain like"/>
    <property type="match status" value="1"/>
</dbReference>
<comment type="catalytic activity">
    <reaction evidence="2">
        <text>Ni(II)-pyridinium-3,5-bisthiocarboxylate mononucleotide = pyridinium-3,5-bisthiocarboxylate mononucleotide + Ni(2+)</text>
        <dbReference type="Rhea" id="RHEA:54784"/>
        <dbReference type="ChEBI" id="CHEBI:49786"/>
        <dbReference type="ChEBI" id="CHEBI:137372"/>
        <dbReference type="ChEBI" id="CHEBI:137373"/>
        <dbReference type="EC" id="4.99.1.12"/>
    </reaction>
</comment>
<gene>
    <name evidence="2" type="primary">larC</name>
    <name evidence="3" type="ORF">GCM10011571_28290</name>
</gene>
<dbReference type="EMBL" id="BMHQ01000010">
    <property type="protein sequence ID" value="GGE24479.1"/>
    <property type="molecule type" value="Genomic_DNA"/>
</dbReference>
<dbReference type="Gene3D" id="3.10.20.300">
    <property type="entry name" value="mk0293 like domain"/>
    <property type="match status" value="1"/>
</dbReference>
<comment type="caution">
    <text evidence="3">The sequence shown here is derived from an EMBL/GenBank/DDBJ whole genome shotgun (WGS) entry which is preliminary data.</text>
</comment>
<evidence type="ECO:0000313" key="4">
    <source>
        <dbReference type="Proteomes" id="UP000625210"/>
    </source>
</evidence>
<reference evidence="3" key="1">
    <citation type="journal article" date="2014" name="Int. J. Syst. Evol. Microbiol.">
        <title>Complete genome sequence of Corynebacterium casei LMG S-19264T (=DSM 44701T), isolated from a smear-ripened cheese.</title>
        <authorList>
            <consortium name="US DOE Joint Genome Institute (JGI-PGF)"/>
            <person name="Walter F."/>
            <person name="Albersmeier A."/>
            <person name="Kalinowski J."/>
            <person name="Ruckert C."/>
        </authorList>
    </citation>
    <scope>NUCLEOTIDE SEQUENCE</scope>
    <source>
        <strain evidence="3">CGMCC 1.15179</strain>
    </source>
</reference>
<accession>A0A8J2VHS8</accession>
<dbReference type="GO" id="GO:0016829">
    <property type="term" value="F:lyase activity"/>
    <property type="evidence" value="ECO:0007669"/>
    <property type="project" value="UniProtKB-UniRule"/>
</dbReference>
<dbReference type="Proteomes" id="UP000625210">
    <property type="component" value="Unassembled WGS sequence"/>
</dbReference>
<evidence type="ECO:0000313" key="3">
    <source>
        <dbReference type="EMBL" id="GGE24479.1"/>
    </source>
</evidence>
<comment type="function">
    <text evidence="2">Involved in the biosynthesis of a nickel-pincer cofactor ((SCS)Ni(II) pincer complex). Binds Ni(2+), and functions in nickel delivery to pyridinium-3,5-bisthiocarboxylic acid mononucleotide (P2TMN), to form the mature cofactor. Is thus probably required for the activation of nickel-pincer cofactor-dependent enzymes.</text>
</comment>
<keyword evidence="1 2" id="KW-0533">Nickel</keyword>
<evidence type="ECO:0000256" key="2">
    <source>
        <dbReference type="HAMAP-Rule" id="MF_01074"/>
    </source>
</evidence>
<dbReference type="InterPro" id="IPR002822">
    <property type="entry name" value="Ni_insertion"/>
</dbReference>
<dbReference type="AlphaFoldDB" id="A0A8J2VHS8"/>
<dbReference type="Pfam" id="PF01969">
    <property type="entry name" value="Ni_insertion"/>
    <property type="match status" value="1"/>
</dbReference>
<protein>
    <recommendedName>
        <fullName evidence="2">Pyridinium-3,5-bisthiocarboxylic acid mononucleotide nickel insertion protein</fullName>
        <shortName evidence="2">P2TMN nickel insertion protein</shortName>
        <ecNumber evidence="2">4.99.1.12</ecNumber>
    </recommendedName>
    <alternativeName>
        <fullName evidence="2">Nickel-pincer cofactor biosynthesis protein LarC</fullName>
    </alternativeName>
</protein>
<evidence type="ECO:0000256" key="1">
    <source>
        <dbReference type="ARBA" id="ARBA00022596"/>
    </source>
</evidence>
<comment type="similarity">
    <text evidence="2">Belongs to the LarC family.</text>
</comment>
<dbReference type="HAMAP" id="MF_01074">
    <property type="entry name" value="LarC"/>
    <property type="match status" value="1"/>
</dbReference>
<reference evidence="3" key="2">
    <citation type="submission" date="2020-09" db="EMBL/GenBank/DDBJ databases">
        <authorList>
            <person name="Sun Q."/>
            <person name="Zhou Y."/>
        </authorList>
    </citation>
    <scope>NUCLEOTIDE SEQUENCE</scope>
    <source>
        <strain evidence="3">CGMCC 1.15179</strain>
    </source>
</reference>
<name>A0A8J2VHS8_9BACL</name>
<sequence>MNTLYLDCAYGISGDMTLAALIDLGADLNYITDHLRRLPINSFEITTETVVKQGITAQKLKLDLPDSHPSHRDGCHSRHRHTADLLQMIRESELPNRVKQRSLAVFEAIASAEGKIHGIPVENVHFHEVGAMDSIIDIIGVCLAMEHLRVGKVYASPVPTGHGKIRIAHGLYPVPAPATAELLKGIPLAKLDVEGELTTPTGAGFLHALVQEFAPFGGFTIDRIGYGAGEKDFDHPNILRAILVHEAPSSPSRETETIWVLETQVDDMTGEALGHCLDRLFKAGALDVYYTPVYMKKNRPGTLLTVLTTSTAMEACENILFWETSTLGIRRSQWLRRILERKTEKVETPLGSIRIKVAYRNGMVLKAAPEYEDVARLAHLQKLPFREVYEQILTAFISSNEKKQVL</sequence>
<keyword evidence="4" id="KW-1185">Reference proteome</keyword>
<keyword evidence="2" id="KW-0456">Lyase</keyword>
<proteinExistence type="inferred from homology"/>
<dbReference type="GO" id="GO:0016151">
    <property type="term" value="F:nickel cation binding"/>
    <property type="evidence" value="ECO:0007669"/>
    <property type="project" value="UniProtKB-UniRule"/>
</dbReference>
<dbReference type="PANTHER" id="PTHR36566:SF1">
    <property type="entry name" value="PYRIDINIUM-3,5-BISTHIOCARBOXYLIC ACID MONONUCLEOTIDE NICKEL INSERTION PROTEIN"/>
    <property type="match status" value="1"/>
</dbReference>
<organism evidence="3 4">
    <name type="scientific">Marinithermofilum abyssi</name>
    <dbReference type="NCBI Taxonomy" id="1571185"/>
    <lineage>
        <taxon>Bacteria</taxon>
        <taxon>Bacillati</taxon>
        <taxon>Bacillota</taxon>
        <taxon>Bacilli</taxon>
        <taxon>Bacillales</taxon>
        <taxon>Thermoactinomycetaceae</taxon>
        <taxon>Marinithermofilum</taxon>
    </lineage>
</organism>
<dbReference type="GO" id="GO:0051604">
    <property type="term" value="P:protein maturation"/>
    <property type="evidence" value="ECO:0007669"/>
    <property type="project" value="UniProtKB-UniRule"/>
</dbReference>
<dbReference type="RefSeq" id="WP_188648532.1">
    <property type="nucleotide sequence ID" value="NZ_BMHQ01000010.1"/>
</dbReference>
<dbReference type="EC" id="4.99.1.12" evidence="2"/>
<dbReference type="PANTHER" id="PTHR36566">
    <property type="entry name" value="NICKEL INSERTION PROTEIN-RELATED"/>
    <property type="match status" value="1"/>
</dbReference>
<dbReference type="NCBIfam" id="TIGR00299">
    <property type="entry name" value="nickel pincer cofactor biosynthesis protein LarC"/>
    <property type="match status" value="1"/>
</dbReference>